<dbReference type="GO" id="GO:0004672">
    <property type="term" value="F:protein kinase activity"/>
    <property type="evidence" value="ECO:0007669"/>
    <property type="project" value="InterPro"/>
</dbReference>
<dbReference type="InterPro" id="IPR011990">
    <property type="entry name" value="TPR-like_helical_dom_sf"/>
</dbReference>
<dbReference type="SUPFAM" id="SSF48452">
    <property type="entry name" value="TPR-like"/>
    <property type="match status" value="3"/>
</dbReference>
<sequence>MTTVKTAWGSADVPGDVGLAIPMDVYEDVDRGNQGPTSDSILDTKPKKLTVRERLDRLSPSYRIRPSSIRATAKPRGSGGKAEVFRASFKRNKTARSERVATKKLRFGDNTDREQTSKEFVHEVELLAGLSHENIVQLIGFVEDLERDKAWIVLSWEPNGNVREFLASGKWEIPERISLIQDMFEGLEYLHTRQPPIRHGDLKSLNILVSSSYRAVITDFGSARALSRAEHQTVEPSAGQVTERASARAEHDTCQGVRIVATADQLTLTGPAWSLRWAAPEVLNATEDLGLSSDIWSAGWVCWEVMTDKLPFPELQSDVDITLQIVQKIDRLTPDQEEMKNVVALCNLMADCWEFEPDSRPQSAQCTKRVKWMPVVRPLGGISSRAKASSVALLLEMGSMYYLRSNNDAAESLFHRALANANASDDEESGALALLGLADVSRGRSKYLDAGVYYTRALNVYSRLGNETGQAETFEGLGEIYRLQHKFTEAERFYTQARNIYIRIDDAEGQASTLIGLGDVYQLQSKDTEAEGCFIQACDICIRMGDDRSQAHTLNGLGDVYRSQAKYLQAEECYTKARELYIRIGDELGRANTLQGLGHVCHSRSEYSEAEIYFIQAQEVYKRIGDSRGQVHTLQELGDIYRSQSKYPEAEGCYKRAQEMYIHTDDDLSRADTLQGLGDIYRSQSKYPEAEGCYKQAEELYTRIGNDLRRAHTLWKMGHVYCGESNYQEAEGCYTRARDVYAHIRNDQGQANALRKLGNVYCLQSRCQEAEGCYISARDIYMRVGDDHGQARTVHRLGHLRQQQDRYVEAAEFYEEARDLDPRMEVCNAEDSCFAWLSDVSDEQSCSICAASSLPPAAVNSPLSSFAP</sequence>
<dbReference type="EMBL" id="KN823091">
    <property type="protein sequence ID" value="KIO23199.1"/>
    <property type="molecule type" value="Genomic_DNA"/>
</dbReference>
<dbReference type="OrthoDB" id="431454at2759"/>
<feature type="domain" description="Protein kinase" evidence="4">
    <location>
        <begin position="70"/>
        <end position="373"/>
    </location>
</feature>
<evidence type="ECO:0000313" key="6">
    <source>
        <dbReference type="Proteomes" id="UP000054248"/>
    </source>
</evidence>
<reference evidence="5 6" key="1">
    <citation type="submission" date="2014-04" db="EMBL/GenBank/DDBJ databases">
        <authorList>
            <consortium name="DOE Joint Genome Institute"/>
            <person name="Kuo A."/>
            <person name="Girlanda M."/>
            <person name="Perotto S."/>
            <person name="Kohler A."/>
            <person name="Nagy L.G."/>
            <person name="Floudas D."/>
            <person name="Copeland A."/>
            <person name="Barry K.W."/>
            <person name="Cichocki N."/>
            <person name="Veneault-Fourrey C."/>
            <person name="LaButti K."/>
            <person name="Lindquist E.A."/>
            <person name="Lipzen A."/>
            <person name="Lundell T."/>
            <person name="Morin E."/>
            <person name="Murat C."/>
            <person name="Sun H."/>
            <person name="Tunlid A."/>
            <person name="Henrissat B."/>
            <person name="Grigoriev I.V."/>
            <person name="Hibbett D.S."/>
            <person name="Martin F."/>
            <person name="Nordberg H.P."/>
            <person name="Cantor M.N."/>
            <person name="Hua S.X."/>
        </authorList>
    </citation>
    <scope>NUCLEOTIDE SEQUENCE [LARGE SCALE GENOMIC DNA]</scope>
    <source>
        <strain evidence="5 6">MUT 4182</strain>
    </source>
</reference>
<evidence type="ECO:0000259" key="4">
    <source>
        <dbReference type="PROSITE" id="PS50011"/>
    </source>
</evidence>
<dbReference type="PANTHER" id="PTHR45641:SF19">
    <property type="entry name" value="NEPHROCYSTIN-3"/>
    <property type="match status" value="1"/>
</dbReference>
<dbReference type="InterPro" id="IPR000719">
    <property type="entry name" value="Prot_kinase_dom"/>
</dbReference>
<evidence type="ECO:0000256" key="3">
    <source>
        <dbReference type="PROSITE-ProRule" id="PRU00339"/>
    </source>
</evidence>
<evidence type="ECO:0000256" key="1">
    <source>
        <dbReference type="ARBA" id="ARBA00022737"/>
    </source>
</evidence>
<evidence type="ECO:0000313" key="5">
    <source>
        <dbReference type="EMBL" id="KIO23199.1"/>
    </source>
</evidence>
<dbReference type="HOGENOM" id="CLU_000288_7_37_1"/>
<keyword evidence="1" id="KW-0677">Repeat</keyword>
<dbReference type="SMART" id="SM00028">
    <property type="entry name" value="TPR"/>
    <property type="match status" value="11"/>
</dbReference>
<keyword evidence="6" id="KW-1185">Reference proteome</keyword>
<dbReference type="PANTHER" id="PTHR45641">
    <property type="entry name" value="TETRATRICOPEPTIDE REPEAT PROTEIN (AFU_ORTHOLOGUE AFUA_6G03870)"/>
    <property type="match status" value="1"/>
</dbReference>
<dbReference type="Gene3D" id="1.10.510.10">
    <property type="entry name" value="Transferase(Phosphotransferase) domain 1"/>
    <property type="match status" value="1"/>
</dbReference>
<dbReference type="InterPro" id="IPR008271">
    <property type="entry name" value="Ser/Thr_kinase_AS"/>
</dbReference>
<dbReference type="GO" id="GO:0005524">
    <property type="term" value="F:ATP binding"/>
    <property type="evidence" value="ECO:0007669"/>
    <property type="project" value="InterPro"/>
</dbReference>
<keyword evidence="2 3" id="KW-0802">TPR repeat</keyword>
<name>A0A0C3QE32_9AGAM</name>
<dbReference type="Gene3D" id="1.25.40.10">
    <property type="entry name" value="Tetratricopeptide repeat domain"/>
    <property type="match status" value="3"/>
</dbReference>
<dbReference type="PROSITE" id="PS00108">
    <property type="entry name" value="PROTEIN_KINASE_ST"/>
    <property type="match status" value="1"/>
</dbReference>
<dbReference type="SUPFAM" id="SSF56112">
    <property type="entry name" value="Protein kinase-like (PK-like)"/>
    <property type="match status" value="1"/>
</dbReference>
<gene>
    <name evidence="5" type="ORF">M407DRAFT_27347</name>
</gene>
<dbReference type="InterPro" id="IPR011009">
    <property type="entry name" value="Kinase-like_dom_sf"/>
</dbReference>
<dbReference type="PROSITE" id="PS50005">
    <property type="entry name" value="TPR"/>
    <property type="match status" value="1"/>
</dbReference>
<dbReference type="STRING" id="1051891.A0A0C3QE32"/>
<dbReference type="Pfam" id="PF13424">
    <property type="entry name" value="TPR_12"/>
    <property type="match status" value="4"/>
</dbReference>
<dbReference type="Pfam" id="PF00069">
    <property type="entry name" value="Pkinase"/>
    <property type="match status" value="1"/>
</dbReference>
<protein>
    <recommendedName>
        <fullName evidence="4">Protein kinase domain-containing protein</fullName>
    </recommendedName>
</protein>
<reference evidence="6" key="2">
    <citation type="submission" date="2015-01" db="EMBL/GenBank/DDBJ databases">
        <title>Evolutionary Origins and Diversification of the Mycorrhizal Mutualists.</title>
        <authorList>
            <consortium name="DOE Joint Genome Institute"/>
            <consortium name="Mycorrhizal Genomics Consortium"/>
            <person name="Kohler A."/>
            <person name="Kuo A."/>
            <person name="Nagy L.G."/>
            <person name="Floudas D."/>
            <person name="Copeland A."/>
            <person name="Barry K.W."/>
            <person name="Cichocki N."/>
            <person name="Veneault-Fourrey C."/>
            <person name="LaButti K."/>
            <person name="Lindquist E.A."/>
            <person name="Lipzen A."/>
            <person name="Lundell T."/>
            <person name="Morin E."/>
            <person name="Murat C."/>
            <person name="Riley R."/>
            <person name="Ohm R."/>
            <person name="Sun H."/>
            <person name="Tunlid A."/>
            <person name="Henrissat B."/>
            <person name="Grigoriev I.V."/>
            <person name="Hibbett D.S."/>
            <person name="Martin F."/>
        </authorList>
    </citation>
    <scope>NUCLEOTIDE SEQUENCE [LARGE SCALE GENOMIC DNA]</scope>
    <source>
        <strain evidence="6">MUT 4182</strain>
    </source>
</reference>
<feature type="repeat" description="TPR" evidence="3">
    <location>
        <begin position="791"/>
        <end position="824"/>
    </location>
</feature>
<evidence type="ECO:0000256" key="2">
    <source>
        <dbReference type="ARBA" id="ARBA00022803"/>
    </source>
</evidence>
<dbReference type="AlphaFoldDB" id="A0A0C3QE32"/>
<accession>A0A0C3QE32</accession>
<dbReference type="PROSITE" id="PS50011">
    <property type="entry name" value="PROTEIN_KINASE_DOM"/>
    <property type="match status" value="1"/>
</dbReference>
<dbReference type="InterPro" id="IPR019734">
    <property type="entry name" value="TPR_rpt"/>
</dbReference>
<proteinExistence type="predicted"/>
<dbReference type="Proteomes" id="UP000054248">
    <property type="component" value="Unassembled WGS sequence"/>
</dbReference>
<organism evidence="5 6">
    <name type="scientific">Tulasnella calospora MUT 4182</name>
    <dbReference type="NCBI Taxonomy" id="1051891"/>
    <lineage>
        <taxon>Eukaryota</taxon>
        <taxon>Fungi</taxon>
        <taxon>Dikarya</taxon>
        <taxon>Basidiomycota</taxon>
        <taxon>Agaricomycotina</taxon>
        <taxon>Agaricomycetes</taxon>
        <taxon>Cantharellales</taxon>
        <taxon>Tulasnellaceae</taxon>
        <taxon>Tulasnella</taxon>
    </lineage>
</organism>
<dbReference type="SMART" id="SM00220">
    <property type="entry name" value="S_TKc"/>
    <property type="match status" value="1"/>
</dbReference>